<accession>A0ABT8N178</accession>
<protein>
    <submittedName>
        <fullName evidence="1">Uncharacterized protein</fullName>
    </submittedName>
</protein>
<gene>
    <name evidence="1" type="ORF">QWY14_07540</name>
</gene>
<dbReference type="Proteomes" id="UP001172055">
    <property type="component" value="Unassembled WGS sequence"/>
</dbReference>
<dbReference type="RefSeq" id="WP_300985619.1">
    <property type="nucleotide sequence ID" value="NZ_CP129236.1"/>
</dbReference>
<proteinExistence type="predicted"/>
<comment type="caution">
    <text evidence="1">The sequence shown here is derived from an EMBL/GenBank/DDBJ whole genome shotgun (WGS) entry which is preliminary data.</text>
</comment>
<keyword evidence="2" id="KW-1185">Reference proteome</keyword>
<sequence length="59" mass="6748">MDQDIHQVLEERGIRVPEQHMEMLEQQMQAVSQLRATVDSSALKDFDMGLTHVPGGERK</sequence>
<dbReference type="EMBL" id="JAUJWV010000001">
    <property type="protein sequence ID" value="MDN7241641.1"/>
    <property type="molecule type" value="Genomic_DNA"/>
</dbReference>
<name>A0ABT8N178_9BACL</name>
<organism evidence="1 2">
    <name type="scientific">Planococcus shixiaomingii</name>
    <dbReference type="NCBI Taxonomy" id="3058393"/>
    <lineage>
        <taxon>Bacteria</taxon>
        <taxon>Bacillati</taxon>
        <taxon>Bacillota</taxon>
        <taxon>Bacilli</taxon>
        <taxon>Bacillales</taxon>
        <taxon>Caryophanaceae</taxon>
        <taxon>Planococcus</taxon>
    </lineage>
</organism>
<evidence type="ECO:0000313" key="2">
    <source>
        <dbReference type="Proteomes" id="UP001172055"/>
    </source>
</evidence>
<reference evidence="1 2" key="1">
    <citation type="submission" date="2023-06" db="EMBL/GenBank/DDBJ databases">
        <title>Novel species in genus Planococcus.</title>
        <authorList>
            <person name="Ning S."/>
        </authorList>
    </citation>
    <scope>NUCLEOTIDE SEQUENCE [LARGE SCALE GENOMIC DNA]</scope>
    <source>
        <strain evidence="1 2">N028</strain>
    </source>
</reference>
<evidence type="ECO:0000313" key="1">
    <source>
        <dbReference type="EMBL" id="MDN7241641.1"/>
    </source>
</evidence>